<dbReference type="OrthoDB" id="3257543at2759"/>
<protein>
    <submittedName>
        <fullName evidence="1">Uncharacterized protein</fullName>
    </submittedName>
</protein>
<dbReference type="Pfam" id="PF14223">
    <property type="entry name" value="Retrotran_gag_2"/>
    <property type="match status" value="1"/>
</dbReference>
<proteinExistence type="predicted"/>
<name>A0A067S5N6_GALM3</name>
<keyword evidence="2" id="KW-1185">Reference proteome</keyword>
<dbReference type="EMBL" id="KL142481">
    <property type="protein sequence ID" value="KDR65192.1"/>
    <property type="molecule type" value="Genomic_DNA"/>
</dbReference>
<sequence>LDAWLDKADKASGQIYLMVEPDQRIHFNGITDDPVKMWEALKAVHLQKRPGNRFNAYDDLFSIRKGEEESLQTLINRVDEAICRIQDLRPDKFDLAKLDEELGSLSLIRALPEE</sequence>
<evidence type="ECO:0000313" key="2">
    <source>
        <dbReference type="Proteomes" id="UP000027222"/>
    </source>
</evidence>
<dbReference type="AlphaFoldDB" id="A0A067S5N6"/>
<accession>A0A067S5N6</accession>
<organism evidence="1 2">
    <name type="scientific">Galerina marginata (strain CBS 339.88)</name>
    <dbReference type="NCBI Taxonomy" id="685588"/>
    <lineage>
        <taxon>Eukaryota</taxon>
        <taxon>Fungi</taxon>
        <taxon>Dikarya</taxon>
        <taxon>Basidiomycota</taxon>
        <taxon>Agaricomycotina</taxon>
        <taxon>Agaricomycetes</taxon>
        <taxon>Agaricomycetidae</taxon>
        <taxon>Agaricales</taxon>
        <taxon>Agaricineae</taxon>
        <taxon>Strophariaceae</taxon>
        <taxon>Galerina</taxon>
    </lineage>
</organism>
<feature type="non-terminal residue" evidence="1">
    <location>
        <position position="1"/>
    </location>
</feature>
<feature type="non-terminal residue" evidence="1">
    <location>
        <position position="114"/>
    </location>
</feature>
<dbReference type="HOGENOM" id="CLU_052380_3_1_1"/>
<dbReference type="STRING" id="685588.A0A067S5N6"/>
<dbReference type="Proteomes" id="UP000027222">
    <property type="component" value="Unassembled WGS sequence"/>
</dbReference>
<reference evidence="2" key="1">
    <citation type="journal article" date="2014" name="Proc. Natl. Acad. Sci. U.S.A.">
        <title>Extensive sampling of basidiomycete genomes demonstrates inadequacy of the white-rot/brown-rot paradigm for wood decay fungi.</title>
        <authorList>
            <person name="Riley R."/>
            <person name="Salamov A.A."/>
            <person name="Brown D.W."/>
            <person name="Nagy L.G."/>
            <person name="Floudas D."/>
            <person name="Held B.W."/>
            <person name="Levasseur A."/>
            <person name="Lombard V."/>
            <person name="Morin E."/>
            <person name="Otillar R."/>
            <person name="Lindquist E.A."/>
            <person name="Sun H."/>
            <person name="LaButti K.M."/>
            <person name="Schmutz J."/>
            <person name="Jabbour D."/>
            <person name="Luo H."/>
            <person name="Baker S.E."/>
            <person name="Pisabarro A.G."/>
            <person name="Walton J.D."/>
            <person name="Blanchette R.A."/>
            <person name="Henrissat B."/>
            <person name="Martin F."/>
            <person name="Cullen D."/>
            <person name="Hibbett D.S."/>
            <person name="Grigoriev I.V."/>
        </authorList>
    </citation>
    <scope>NUCLEOTIDE SEQUENCE [LARGE SCALE GENOMIC DNA]</scope>
    <source>
        <strain evidence="2">CBS 339.88</strain>
    </source>
</reference>
<evidence type="ECO:0000313" key="1">
    <source>
        <dbReference type="EMBL" id="KDR65192.1"/>
    </source>
</evidence>
<gene>
    <name evidence="1" type="ORF">GALMADRAFT_23159</name>
</gene>